<feature type="compositionally biased region" description="Pro residues" evidence="1">
    <location>
        <begin position="704"/>
        <end position="719"/>
    </location>
</feature>
<feature type="region of interest" description="Disordered" evidence="1">
    <location>
        <begin position="527"/>
        <end position="640"/>
    </location>
</feature>
<feature type="domain" description="Integrase catalytic" evidence="2">
    <location>
        <begin position="181"/>
        <end position="370"/>
    </location>
</feature>
<evidence type="ECO:0000256" key="1">
    <source>
        <dbReference type="SAM" id="MobiDB-lite"/>
    </source>
</evidence>
<dbReference type="InterPro" id="IPR015378">
    <property type="entry name" value="Transposase-like_Mu_C"/>
</dbReference>
<dbReference type="InterPro" id="IPR001584">
    <property type="entry name" value="Integrase_cat-core"/>
</dbReference>
<dbReference type="Pfam" id="PF00665">
    <property type="entry name" value="rve"/>
    <property type="match status" value="1"/>
</dbReference>
<evidence type="ECO:0000313" key="4">
    <source>
        <dbReference type="Proteomes" id="UP000661607"/>
    </source>
</evidence>
<dbReference type="PANTHER" id="PTHR35004">
    <property type="entry name" value="TRANSPOSASE RV3428C-RELATED"/>
    <property type="match status" value="1"/>
</dbReference>
<feature type="compositionally biased region" description="Low complexity" evidence="1">
    <location>
        <begin position="720"/>
        <end position="729"/>
    </location>
</feature>
<feature type="region of interest" description="Disordered" evidence="1">
    <location>
        <begin position="665"/>
        <end position="777"/>
    </location>
</feature>
<dbReference type="Gene3D" id="1.10.10.60">
    <property type="entry name" value="Homeodomain-like"/>
    <property type="match status" value="1"/>
</dbReference>
<dbReference type="InterPro" id="IPR036397">
    <property type="entry name" value="RNaseH_sf"/>
</dbReference>
<feature type="compositionally biased region" description="Low complexity" evidence="1">
    <location>
        <begin position="681"/>
        <end position="703"/>
    </location>
</feature>
<dbReference type="EMBL" id="JADBEF010000001">
    <property type="protein sequence ID" value="MBE1557417.1"/>
    <property type="molecule type" value="Genomic_DNA"/>
</dbReference>
<protein>
    <submittedName>
        <fullName evidence="3">Transposase InsO family protein</fullName>
    </submittedName>
</protein>
<feature type="compositionally biased region" description="Polar residues" evidence="1">
    <location>
        <begin position="742"/>
        <end position="777"/>
    </location>
</feature>
<feature type="region of interest" description="Disordered" evidence="1">
    <location>
        <begin position="1"/>
        <end position="36"/>
    </location>
</feature>
<keyword evidence="4" id="KW-1185">Reference proteome</keyword>
<gene>
    <name evidence="3" type="ORF">H4W81_000196</name>
</gene>
<reference evidence="3 4" key="1">
    <citation type="submission" date="2020-10" db="EMBL/GenBank/DDBJ databases">
        <title>Sequencing the genomes of 1000 actinobacteria strains.</title>
        <authorList>
            <person name="Klenk H.-P."/>
        </authorList>
    </citation>
    <scope>NUCLEOTIDE SEQUENCE [LARGE SCALE GENOMIC DNA]</scope>
    <source>
        <strain evidence="3 4">DSM 43748</strain>
    </source>
</reference>
<dbReference type="PANTHER" id="PTHR35004:SF6">
    <property type="entry name" value="TRANSPOSASE"/>
    <property type="match status" value="1"/>
</dbReference>
<sequence length="777" mass="83949">MAVIVGTDDNGVSTASEHHAQARPGSGSPGSASGHAAGRALAMSRYEMLAPHLHEGVPLAQLAAAQDDGGVSYRTLQRWLADYRKGGLDALMRPGRRDKGLRRFPDELVAFIEGLALRTPRPSAAVIHRQAESIAKARRWPLPAYRTVARIVADLDPALVTLGLEGTKKYRETYDLVYRREAKAPNEIWQADHTELDIWVLDDKGRAARPWLTAIEDDHSRAIAGYAVNLEAPSALTTALAFRHAIWRKVEPDWHVCGIPSVFHLDHGSDFTSAHLEQVMADLRVRPVFSLKGQPHGHGKIERLIETINQMCLAHLPGYAPRGTPDRASQATLTLTELDAAVGRFIHEVYNLRTHSETKTPPQARWEAGGFIPRMPDSLEQLDLLLLTVAKPRVIHTDGIHFLNLRYLDPVLAFYIREQATIRYDPRDITEIRVYLRLPDGVEEFLCRAICPELSGATISLKEITAARNARRKQLRGHLTSRDAVVDDCWPPTANPCPPPWPAPTWPTGQPSPDPTVMVMVTALSPPRTVPASAPSQRRARTPPLPTATARDSNATGMSEPSEPRIEVKADDTPEPATPSDAPSDDTRDPASGPTAEARPDDRDSPNRLDGRPDLVDRPAPPGPGSSPGQPAGGNGHRPVTIPIVITKEHRLFIEFADAYGASATSASASAPRVRARHSRPATTPNGTSSPATSTAPAPSASPARPPPGRSWPPAPSCTPPRSTTPRTTSTKRSRSCAIGSAGTSNSCSTPAAASMNTAGSTPAPTPNFSSWTKLTD</sequence>
<dbReference type="Pfam" id="PF13551">
    <property type="entry name" value="HTH_29"/>
    <property type="match status" value="1"/>
</dbReference>
<feature type="compositionally biased region" description="Low complexity" evidence="1">
    <location>
        <begin position="22"/>
        <end position="36"/>
    </location>
</feature>
<evidence type="ECO:0000259" key="2">
    <source>
        <dbReference type="PROSITE" id="PS50994"/>
    </source>
</evidence>
<comment type="caution">
    <text evidence="3">The sequence shown here is derived from an EMBL/GenBank/DDBJ whole genome shotgun (WGS) entry which is preliminary data.</text>
</comment>
<feature type="compositionally biased region" description="Polar residues" evidence="1">
    <location>
        <begin position="550"/>
        <end position="559"/>
    </location>
</feature>
<evidence type="ECO:0000313" key="3">
    <source>
        <dbReference type="EMBL" id="MBE1557417.1"/>
    </source>
</evidence>
<name>A0ABR9K5Y0_9ACTN</name>
<dbReference type="PROSITE" id="PS50994">
    <property type="entry name" value="INTEGRASE"/>
    <property type="match status" value="1"/>
</dbReference>
<dbReference type="SUPFAM" id="SSF50610">
    <property type="entry name" value="mu transposase, C-terminal domain"/>
    <property type="match status" value="1"/>
</dbReference>
<feature type="compositionally biased region" description="Basic and acidic residues" evidence="1">
    <location>
        <begin position="562"/>
        <end position="572"/>
    </location>
</feature>
<feature type="compositionally biased region" description="Basic and acidic residues" evidence="1">
    <location>
        <begin position="598"/>
        <end position="617"/>
    </location>
</feature>
<dbReference type="Gene3D" id="3.30.420.10">
    <property type="entry name" value="Ribonuclease H-like superfamily/Ribonuclease H"/>
    <property type="match status" value="1"/>
</dbReference>
<dbReference type="SUPFAM" id="SSF53098">
    <property type="entry name" value="Ribonuclease H-like"/>
    <property type="match status" value="1"/>
</dbReference>
<dbReference type="InterPro" id="IPR009004">
    <property type="entry name" value="Transposase_Mu_C"/>
</dbReference>
<dbReference type="Pfam" id="PF09299">
    <property type="entry name" value="Mu-transpos_C"/>
    <property type="match status" value="1"/>
</dbReference>
<dbReference type="Proteomes" id="UP000661607">
    <property type="component" value="Unassembled WGS sequence"/>
</dbReference>
<accession>A0ABR9K5Y0</accession>
<organism evidence="3 4">
    <name type="scientific">Nonomuraea africana</name>
    <dbReference type="NCBI Taxonomy" id="46171"/>
    <lineage>
        <taxon>Bacteria</taxon>
        <taxon>Bacillati</taxon>
        <taxon>Actinomycetota</taxon>
        <taxon>Actinomycetes</taxon>
        <taxon>Streptosporangiales</taxon>
        <taxon>Streptosporangiaceae</taxon>
        <taxon>Nonomuraea</taxon>
    </lineage>
</organism>
<proteinExistence type="predicted"/>
<dbReference type="InterPro" id="IPR012337">
    <property type="entry name" value="RNaseH-like_sf"/>
</dbReference>